<accession>A0A2S5KSQ3</accession>
<dbReference type="AlphaFoldDB" id="A0A2S5KSQ3"/>
<dbReference type="NCBIfam" id="NF001464">
    <property type="entry name" value="PRK00321.1-5"/>
    <property type="match status" value="1"/>
</dbReference>
<dbReference type="GO" id="GO:0000018">
    <property type="term" value="P:regulation of DNA recombination"/>
    <property type="evidence" value="ECO:0007669"/>
    <property type="project" value="TreeGrafter"/>
</dbReference>
<dbReference type="EMBL" id="PRLP01000034">
    <property type="protein sequence ID" value="PPC77296.1"/>
    <property type="molecule type" value="Genomic_DNA"/>
</dbReference>
<proteinExistence type="inferred from homology"/>
<dbReference type="InterPro" id="IPR007476">
    <property type="entry name" value="RdgC"/>
</dbReference>
<dbReference type="GO" id="GO:0003690">
    <property type="term" value="F:double-stranded DNA binding"/>
    <property type="evidence" value="ECO:0007669"/>
    <property type="project" value="TreeGrafter"/>
</dbReference>
<keyword evidence="4 6" id="KW-0963">Cytoplasm</keyword>
<dbReference type="PANTHER" id="PTHR38103">
    <property type="entry name" value="RECOMBINATION-ASSOCIATED PROTEIN RDGC"/>
    <property type="match status" value="1"/>
</dbReference>
<protein>
    <recommendedName>
        <fullName evidence="3 6">Recombination-associated protein RdgC</fullName>
    </recommendedName>
</protein>
<comment type="similarity">
    <text evidence="2 6">Belongs to the RdgC family.</text>
</comment>
<reference evidence="7 8" key="1">
    <citation type="submission" date="2018-02" db="EMBL/GenBank/DDBJ databases">
        <title>novel marine gammaproteobacteria from coastal saline agro ecosystem.</title>
        <authorList>
            <person name="Krishnan R."/>
            <person name="Ramesh Kumar N."/>
        </authorList>
    </citation>
    <scope>NUCLEOTIDE SEQUENCE [LARGE SCALE GENOMIC DNA]</scope>
    <source>
        <strain evidence="7 8">228</strain>
    </source>
</reference>
<comment type="function">
    <text evidence="6">May be involved in recombination.</text>
</comment>
<dbReference type="PANTHER" id="PTHR38103:SF1">
    <property type="entry name" value="RECOMBINATION-ASSOCIATED PROTEIN RDGC"/>
    <property type="match status" value="1"/>
</dbReference>
<dbReference type="GO" id="GO:0006310">
    <property type="term" value="P:DNA recombination"/>
    <property type="evidence" value="ECO:0007669"/>
    <property type="project" value="UniProtKB-UniRule"/>
</dbReference>
<sequence>MLFRNLIIYTFSQPFELDDEQLHQALEAHRFQPCSSQEQERLGWVSPMQNDPQVFNLQSQGFYLLKAKRQEKLLPSQVVNENLQEKLEKIEDEQGRRPTRKERQDLKDQVILELLPRAFSRHQHFFVCIAPSQGWLAVDTASYAKAEPLLNLLREGLGSLPVIPPRVKQAPQAVMTTWLNDFSSLPGDVTVGDECELRDPQEDGGIIRVRRQALDSEEIQTHLDAGKQATRLSLHWQDSLSFTLCDDLSLKRLQASERLQDELDNTQTDSMDQELDALFTLSALELNRLIPVMIDWFGGKE</sequence>
<comment type="subcellular location">
    <subcellularLocation>
        <location evidence="1 6">Cytoplasm</location>
        <location evidence="1 6">Nucleoid</location>
    </subcellularLocation>
</comment>
<evidence type="ECO:0000256" key="2">
    <source>
        <dbReference type="ARBA" id="ARBA00008657"/>
    </source>
</evidence>
<dbReference type="HAMAP" id="MF_00194">
    <property type="entry name" value="RdgC"/>
    <property type="match status" value="1"/>
</dbReference>
<dbReference type="GO" id="GO:0005737">
    <property type="term" value="C:cytoplasm"/>
    <property type="evidence" value="ECO:0007669"/>
    <property type="project" value="UniProtKB-UniRule"/>
</dbReference>
<name>A0A2S5KSQ3_9PROT</name>
<organism evidence="7 8">
    <name type="scientific">Proteobacteria bacterium 228</name>
    <dbReference type="NCBI Taxonomy" id="2083153"/>
    <lineage>
        <taxon>Bacteria</taxon>
        <taxon>Pseudomonadati</taxon>
        <taxon>Pseudomonadota</taxon>
    </lineage>
</organism>
<evidence type="ECO:0000256" key="1">
    <source>
        <dbReference type="ARBA" id="ARBA00004453"/>
    </source>
</evidence>
<dbReference type="Pfam" id="PF04381">
    <property type="entry name" value="RdgC"/>
    <property type="match status" value="1"/>
</dbReference>
<dbReference type="OrthoDB" id="5290530at2"/>
<dbReference type="GO" id="GO:0043590">
    <property type="term" value="C:bacterial nucleoid"/>
    <property type="evidence" value="ECO:0007669"/>
    <property type="project" value="TreeGrafter"/>
</dbReference>
<keyword evidence="5 6" id="KW-0233">DNA recombination</keyword>
<evidence type="ECO:0000256" key="3">
    <source>
        <dbReference type="ARBA" id="ARBA00022296"/>
    </source>
</evidence>
<dbReference type="NCBIfam" id="NF001462">
    <property type="entry name" value="PRK00321.1-3"/>
    <property type="match status" value="1"/>
</dbReference>
<gene>
    <name evidence="6" type="primary">rdgC</name>
    <name evidence="7" type="ORF">C4K68_10500</name>
</gene>
<evidence type="ECO:0000256" key="4">
    <source>
        <dbReference type="ARBA" id="ARBA00022490"/>
    </source>
</evidence>
<evidence type="ECO:0000256" key="6">
    <source>
        <dbReference type="HAMAP-Rule" id="MF_00194"/>
    </source>
</evidence>
<evidence type="ECO:0000313" key="8">
    <source>
        <dbReference type="Proteomes" id="UP000238196"/>
    </source>
</evidence>
<dbReference type="Proteomes" id="UP000238196">
    <property type="component" value="Unassembled WGS sequence"/>
</dbReference>
<evidence type="ECO:0000256" key="5">
    <source>
        <dbReference type="ARBA" id="ARBA00023172"/>
    </source>
</evidence>
<comment type="caution">
    <text evidence="7">The sequence shown here is derived from an EMBL/GenBank/DDBJ whole genome shotgun (WGS) entry which is preliminary data.</text>
</comment>
<evidence type="ECO:0000313" key="7">
    <source>
        <dbReference type="EMBL" id="PPC77296.1"/>
    </source>
</evidence>